<dbReference type="EMBL" id="JACOOI010000016">
    <property type="protein sequence ID" value="MBC5644224.1"/>
    <property type="molecule type" value="Genomic_DNA"/>
</dbReference>
<evidence type="ECO:0000313" key="2">
    <source>
        <dbReference type="Proteomes" id="UP000644010"/>
    </source>
</evidence>
<reference evidence="1 2" key="1">
    <citation type="submission" date="2020-08" db="EMBL/GenBank/DDBJ databases">
        <title>Genome public.</title>
        <authorList>
            <person name="Liu C."/>
            <person name="Sun Q."/>
        </authorList>
    </citation>
    <scope>NUCLEOTIDE SEQUENCE [LARGE SCALE GENOMIC DNA]</scope>
    <source>
        <strain evidence="1 2">BX2</strain>
    </source>
</reference>
<proteinExistence type="predicted"/>
<organism evidence="1 2">
    <name type="scientific">Parabacteroides segnis</name>
    <dbReference type="NCBI Taxonomy" id="2763058"/>
    <lineage>
        <taxon>Bacteria</taxon>
        <taxon>Pseudomonadati</taxon>
        <taxon>Bacteroidota</taxon>
        <taxon>Bacteroidia</taxon>
        <taxon>Bacteroidales</taxon>
        <taxon>Tannerellaceae</taxon>
        <taxon>Parabacteroides</taxon>
    </lineage>
</organism>
<name>A0ABR7E552_9BACT</name>
<dbReference type="RefSeq" id="WP_186960127.1">
    <property type="nucleotide sequence ID" value="NZ_JACOOI010000016.1"/>
</dbReference>
<accession>A0ABR7E552</accession>
<gene>
    <name evidence="1" type="ORF">H8S77_15185</name>
</gene>
<sequence length="77" mass="8445">MKIRKYKNGTIKMTAENKRDSNNLMAFLGGCAGAGSNFAKIAGERNKCPKCGSNNTKMLDFENDTCNDCNAIYSILQ</sequence>
<dbReference type="PROSITE" id="PS51257">
    <property type="entry name" value="PROKAR_LIPOPROTEIN"/>
    <property type="match status" value="1"/>
</dbReference>
<dbReference type="Proteomes" id="UP000644010">
    <property type="component" value="Unassembled WGS sequence"/>
</dbReference>
<keyword evidence="2" id="KW-1185">Reference proteome</keyword>
<evidence type="ECO:0000313" key="1">
    <source>
        <dbReference type="EMBL" id="MBC5644224.1"/>
    </source>
</evidence>
<comment type="caution">
    <text evidence="1">The sequence shown here is derived from an EMBL/GenBank/DDBJ whole genome shotgun (WGS) entry which is preliminary data.</text>
</comment>
<protein>
    <submittedName>
        <fullName evidence="1">Uncharacterized protein</fullName>
    </submittedName>
</protein>